<reference evidence="2" key="1">
    <citation type="submission" date="2016-10" db="EMBL/GenBank/DDBJ databases">
        <authorList>
            <person name="Varghese N."/>
            <person name="Submissions S."/>
        </authorList>
    </citation>
    <scope>NUCLEOTIDE SEQUENCE [LARGE SCALE GENOMIC DNA]</scope>
    <source>
        <strain evidence="2">DSM 25811 / CCM 8410 / LMG 26954 / E90</strain>
    </source>
</reference>
<evidence type="ECO:0000313" key="2">
    <source>
        <dbReference type="Proteomes" id="UP000198757"/>
    </source>
</evidence>
<name>A0A1G6VRW6_NIADE</name>
<keyword evidence="2" id="KW-1185">Reference proteome</keyword>
<dbReference type="EMBL" id="FMZO01000010">
    <property type="protein sequence ID" value="SDD56153.1"/>
    <property type="molecule type" value="Genomic_DNA"/>
</dbReference>
<dbReference type="RefSeq" id="WP_090391478.1">
    <property type="nucleotide sequence ID" value="NZ_FMZO01000010.1"/>
</dbReference>
<dbReference type="OrthoDB" id="666421at2"/>
<proteinExistence type="predicted"/>
<protein>
    <submittedName>
        <fullName evidence="1">Uncharacterized protein</fullName>
    </submittedName>
</protein>
<gene>
    <name evidence="1" type="ORF">SAMN04487894_110124</name>
</gene>
<dbReference type="AlphaFoldDB" id="A0A1G6VRW6"/>
<organism evidence="1 2">
    <name type="scientific">Niabella drilacis (strain DSM 25811 / CCM 8410 / CCUG 62505 / LMG 26954 / E90)</name>
    <dbReference type="NCBI Taxonomy" id="1285928"/>
    <lineage>
        <taxon>Bacteria</taxon>
        <taxon>Pseudomonadati</taxon>
        <taxon>Bacteroidota</taxon>
        <taxon>Chitinophagia</taxon>
        <taxon>Chitinophagales</taxon>
        <taxon>Chitinophagaceae</taxon>
        <taxon>Niabella</taxon>
    </lineage>
</organism>
<evidence type="ECO:0000313" key="1">
    <source>
        <dbReference type="EMBL" id="SDD56153.1"/>
    </source>
</evidence>
<sequence length="217" mass="25309">MNNKNNEISFMVCEPDPTYDPGSESYLRGTADFDENDFKPSYHFMHLVKSDPFYCLMLVLDSSALEDLQTGWGEWVHCTVCSEYSAFSEEADRRYLLRFAAHLHLLMDALHCVLDQWSKMKKKRTAAFARNVIYRYLAEKKEAIPYLIEFTSKYPEQKARIYLWSVLDCVLGHGDSFNIPRKNILFDYESLLCMLRAPYAMIRLYPALFGIETTDAN</sequence>
<dbReference type="Proteomes" id="UP000198757">
    <property type="component" value="Unassembled WGS sequence"/>
</dbReference>
<accession>A0A1G6VRW6</accession>